<dbReference type="Pfam" id="PF04851">
    <property type="entry name" value="ResIII"/>
    <property type="match status" value="1"/>
</dbReference>
<accession>A0ABX5UB69</accession>
<keyword evidence="4" id="KW-1185">Reference proteome</keyword>
<proteinExistence type="predicted"/>
<evidence type="ECO:0000313" key="4">
    <source>
        <dbReference type="Proteomes" id="UP000501753"/>
    </source>
</evidence>
<evidence type="ECO:0000256" key="1">
    <source>
        <dbReference type="SAM" id="MobiDB-lite"/>
    </source>
</evidence>
<feature type="region of interest" description="Disordered" evidence="1">
    <location>
        <begin position="1"/>
        <end position="35"/>
    </location>
</feature>
<name>A0ABX5UB69_STRGD</name>
<protein>
    <recommendedName>
        <fullName evidence="2">Helicase/UvrB N-terminal domain-containing protein</fullName>
    </recommendedName>
</protein>
<reference evidence="3 4" key="1">
    <citation type="submission" date="2018-04" db="EMBL/GenBank/DDBJ databases">
        <title>Complete genome sequences of Streptomyces griseoviridis K61 and characterization of antagonistic properties of biological control agents.</title>
        <authorList>
            <person name="Mariita R.M."/>
            <person name="Sello J.K."/>
        </authorList>
    </citation>
    <scope>NUCLEOTIDE SEQUENCE [LARGE SCALE GENOMIC DNA]</scope>
    <source>
        <strain evidence="3 4">K61</strain>
    </source>
</reference>
<feature type="compositionally biased region" description="Pro residues" evidence="1">
    <location>
        <begin position="260"/>
        <end position="272"/>
    </location>
</feature>
<sequence>MVRRRPQGNLPGTVLGQGDIRGRARRGPHPDPRPADLTARLRAADGPTSVFVTYQSLHKLPPAHQEHLLPRWDLIVVDEAHRTAGARNKRWGIVHDNDAIPARHRLYLTATRASGTSQRHHRRAGRLHGRRHPVRQSGLPLLPAQAIHEGRLADYRIAARRSTTRSWRGTGLERPPLPAYPPGRRHARRGRTAGPVRGTGPARHPPHRRLQPQHRASATRRRDPPRNRCHLPAPRRRPVDGRHPLRPLAGAAAKNAPTGSPAPPPAGPRHPG</sequence>
<evidence type="ECO:0000313" key="3">
    <source>
        <dbReference type="EMBL" id="QCN91015.1"/>
    </source>
</evidence>
<dbReference type="Proteomes" id="UP000501753">
    <property type="component" value="Chromosome"/>
</dbReference>
<dbReference type="Gene3D" id="3.40.50.300">
    <property type="entry name" value="P-loop containing nucleotide triphosphate hydrolases"/>
    <property type="match status" value="1"/>
</dbReference>
<dbReference type="InterPro" id="IPR006935">
    <property type="entry name" value="Helicase/UvrB_N"/>
</dbReference>
<feature type="compositionally biased region" description="Basic residues" evidence="1">
    <location>
        <begin position="118"/>
        <end position="134"/>
    </location>
</feature>
<dbReference type="SUPFAM" id="SSF52540">
    <property type="entry name" value="P-loop containing nucleoside triphosphate hydrolases"/>
    <property type="match status" value="1"/>
</dbReference>
<evidence type="ECO:0000259" key="2">
    <source>
        <dbReference type="Pfam" id="PF04851"/>
    </source>
</evidence>
<feature type="domain" description="Helicase/UvrB N-terminal" evidence="2">
    <location>
        <begin position="49"/>
        <end position="111"/>
    </location>
</feature>
<organism evidence="3 4">
    <name type="scientific">Streptomyces griseoviridis</name>
    <dbReference type="NCBI Taxonomy" id="45398"/>
    <lineage>
        <taxon>Bacteria</taxon>
        <taxon>Bacillati</taxon>
        <taxon>Actinomycetota</taxon>
        <taxon>Actinomycetes</taxon>
        <taxon>Kitasatosporales</taxon>
        <taxon>Streptomycetaceae</taxon>
        <taxon>Streptomyces</taxon>
    </lineage>
</organism>
<feature type="region of interest" description="Disordered" evidence="1">
    <location>
        <begin position="113"/>
        <end position="135"/>
    </location>
</feature>
<dbReference type="InterPro" id="IPR027417">
    <property type="entry name" value="P-loop_NTPase"/>
</dbReference>
<feature type="region of interest" description="Disordered" evidence="1">
    <location>
        <begin position="163"/>
        <end position="272"/>
    </location>
</feature>
<feature type="compositionally biased region" description="Basic residues" evidence="1">
    <location>
        <begin position="227"/>
        <end position="236"/>
    </location>
</feature>
<gene>
    <name evidence="3" type="ORF">DDJ31_39385</name>
</gene>
<dbReference type="EMBL" id="CP029078">
    <property type="protein sequence ID" value="QCN91015.1"/>
    <property type="molecule type" value="Genomic_DNA"/>
</dbReference>